<feature type="domain" description="VQ" evidence="1">
    <location>
        <begin position="33"/>
        <end position="56"/>
    </location>
</feature>
<gene>
    <name evidence="2" type="ORF">K2173_023304</name>
</gene>
<keyword evidence="3" id="KW-1185">Reference proteome</keyword>
<dbReference type="GO" id="GO:0005634">
    <property type="term" value="C:nucleus"/>
    <property type="evidence" value="ECO:0007669"/>
    <property type="project" value="TreeGrafter"/>
</dbReference>
<dbReference type="PANTHER" id="PTHR33143:SF60">
    <property type="entry name" value="VQ DOMAIN-CONTAINING PROTEIN"/>
    <property type="match status" value="1"/>
</dbReference>
<proteinExistence type="predicted"/>
<evidence type="ECO:0000313" key="2">
    <source>
        <dbReference type="EMBL" id="KAJ8763099.1"/>
    </source>
</evidence>
<dbReference type="PANTHER" id="PTHR33143">
    <property type="entry name" value="F16F4.1 PROTEIN-RELATED"/>
    <property type="match status" value="1"/>
</dbReference>
<dbReference type="InterPro" id="IPR008889">
    <property type="entry name" value="VQ"/>
</dbReference>
<sequence length="197" mass="22160">MGKEVSKRAPSSLKVSKNENKQLINSLIKAMRPKVYITDSSSFKRLVQELTGNNETTNTIFLSSSSNSVPAVHTRPKPVADDHDKVLAVVNIEEDHGKPEGSSFTEDTSFEPSLDSTSFEICNNPYSNISQQLFFDDPTSDYLSVNLQEADTVAFQDFDESWLLDVEPYPFNGHHFDQIHDHQEDVSIYDYVLPGLL</sequence>
<reference evidence="2 3" key="1">
    <citation type="submission" date="2021-09" db="EMBL/GenBank/DDBJ databases">
        <title>Genomic insights and catalytic innovation underlie evolution of tropane alkaloids biosynthesis.</title>
        <authorList>
            <person name="Wang Y.-J."/>
            <person name="Tian T."/>
            <person name="Huang J.-P."/>
            <person name="Huang S.-X."/>
        </authorList>
    </citation>
    <scope>NUCLEOTIDE SEQUENCE [LARGE SCALE GENOMIC DNA]</scope>
    <source>
        <strain evidence="2">KIB-2018</strain>
        <tissue evidence="2">Leaf</tissue>
    </source>
</reference>
<evidence type="ECO:0000313" key="3">
    <source>
        <dbReference type="Proteomes" id="UP001159364"/>
    </source>
</evidence>
<organism evidence="2 3">
    <name type="scientific">Erythroxylum novogranatense</name>
    <dbReference type="NCBI Taxonomy" id="1862640"/>
    <lineage>
        <taxon>Eukaryota</taxon>
        <taxon>Viridiplantae</taxon>
        <taxon>Streptophyta</taxon>
        <taxon>Embryophyta</taxon>
        <taxon>Tracheophyta</taxon>
        <taxon>Spermatophyta</taxon>
        <taxon>Magnoliopsida</taxon>
        <taxon>eudicotyledons</taxon>
        <taxon>Gunneridae</taxon>
        <taxon>Pentapetalae</taxon>
        <taxon>rosids</taxon>
        <taxon>fabids</taxon>
        <taxon>Malpighiales</taxon>
        <taxon>Erythroxylaceae</taxon>
        <taxon>Erythroxylum</taxon>
    </lineage>
</organism>
<name>A0AAV8T9U7_9ROSI</name>
<dbReference type="InterPro" id="IPR039607">
    <property type="entry name" value="VQ_8/17/18/20/21/25"/>
</dbReference>
<dbReference type="AlphaFoldDB" id="A0AAV8T9U7"/>
<dbReference type="Proteomes" id="UP001159364">
    <property type="component" value="Linkage Group LG06"/>
</dbReference>
<comment type="caution">
    <text evidence="2">The sequence shown here is derived from an EMBL/GenBank/DDBJ whole genome shotgun (WGS) entry which is preliminary data.</text>
</comment>
<protein>
    <recommendedName>
        <fullName evidence="1">VQ domain-containing protein</fullName>
    </recommendedName>
</protein>
<evidence type="ECO:0000259" key="1">
    <source>
        <dbReference type="Pfam" id="PF05678"/>
    </source>
</evidence>
<dbReference type="Pfam" id="PF05678">
    <property type="entry name" value="VQ"/>
    <property type="match status" value="1"/>
</dbReference>
<accession>A0AAV8T9U7</accession>
<dbReference type="EMBL" id="JAIWQS010000006">
    <property type="protein sequence ID" value="KAJ8763099.1"/>
    <property type="molecule type" value="Genomic_DNA"/>
</dbReference>